<evidence type="ECO:0000256" key="2">
    <source>
        <dbReference type="ARBA" id="ARBA00022475"/>
    </source>
</evidence>
<dbReference type="Proteomes" id="UP000304900">
    <property type="component" value="Unassembled WGS sequence"/>
</dbReference>
<feature type="transmembrane region" description="Helical" evidence="6">
    <location>
        <begin position="12"/>
        <end position="35"/>
    </location>
</feature>
<dbReference type="Gene3D" id="1.10.357.140">
    <property type="entry name" value="UbiA prenyltransferase"/>
    <property type="match status" value="1"/>
</dbReference>
<feature type="transmembrane region" description="Helical" evidence="6">
    <location>
        <begin position="112"/>
        <end position="130"/>
    </location>
</feature>
<dbReference type="GO" id="GO:0016765">
    <property type="term" value="F:transferase activity, transferring alkyl or aryl (other than methyl) groups"/>
    <property type="evidence" value="ECO:0007669"/>
    <property type="project" value="InterPro"/>
</dbReference>
<evidence type="ECO:0000256" key="4">
    <source>
        <dbReference type="ARBA" id="ARBA00022989"/>
    </source>
</evidence>
<evidence type="ECO:0000256" key="1">
    <source>
        <dbReference type="ARBA" id="ARBA00004141"/>
    </source>
</evidence>
<keyword evidence="5 6" id="KW-0472">Membrane</keyword>
<comment type="caution">
    <text evidence="7">The sequence shown here is derived from an EMBL/GenBank/DDBJ whole genome shotgun (WGS) entry which is preliminary data.</text>
</comment>
<evidence type="ECO:0000313" key="8">
    <source>
        <dbReference type="Proteomes" id="UP000304900"/>
    </source>
</evidence>
<gene>
    <name evidence="7" type="ORF">FDK13_22380</name>
</gene>
<name>A0A4U6CXR6_9BACT</name>
<sequence length="308" mass="35929">MNTIYAFFKLIRWTNLLFIALTQLLFYIFIFLPLFNKYETLKVVLTIFSSLSIASAGYIINDYFDLEIDKINKPYNIIIGIIIHSKWAIFWYFVLNVIGIILTLILIDFHHWSILLINIICVIVLWFYSYRYKRLPLIGNLVTSILTAWTILFILFSLLCNVNSTGLNEMIILKYFLVGIAYSVFAFLISMVREIIKDMEDMEGDEMCDCKTLPILLGVKPAKHYTEIMLITIITILLFILFFMLKIELWIEAGYILIFVISPLIYVHYKIKNAISKNDFSTLSFITKVTILTGIISMIFLNINSFDI</sequence>
<proteinExistence type="predicted"/>
<dbReference type="PANTHER" id="PTHR42723:SF1">
    <property type="entry name" value="CHLOROPHYLL SYNTHASE, CHLOROPLASTIC"/>
    <property type="match status" value="1"/>
</dbReference>
<feature type="transmembrane region" description="Helical" evidence="6">
    <location>
        <begin position="283"/>
        <end position="303"/>
    </location>
</feature>
<evidence type="ECO:0000256" key="6">
    <source>
        <dbReference type="SAM" id="Phobius"/>
    </source>
</evidence>
<comment type="subcellular location">
    <subcellularLocation>
        <location evidence="1">Membrane</location>
        <topology evidence="1">Multi-pass membrane protein</topology>
    </subcellularLocation>
</comment>
<keyword evidence="8" id="KW-1185">Reference proteome</keyword>
<evidence type="ECO:0000313" key="7">
    <source>
        <dbReference type="EMBL" id="TKT89609.1"/>
    </source>
</evidence>
<reference evidence="7 8" key="1">
    <citation type="submission" date="2019-05" db="EMBL/GenBank/DDBJ databases">
        <title>Dyadobacter AR-3-8 sp. nov., isolated from arctic soil.</title>
        <authorList>
            <person name="Chaudhary D.K."/>
        </authorList>
    </citation>
    <scope>NUCLEOTIDE SEQUENCE [LARGE SCALE GENOMIC DNA]</scope>
    <source>
        <strain evidence="7 8">AR-3-8</strain>
    </source>
</reference>
<dbReference type="EMBL" id="SZVO01000011">
    <property type="protein sequence ID" value="TKT89609.1"/>
    <property type="molecule type" value="Genomic_DNA"/>
</dbReference>
<dbReference type="InterPro" id="IPR000537">
    <property type="entry name" value="UbiA_prenyltransferase"/>
</dbReference>
<dbReference type="PANTHER" id="PTHR42723">
    <property type="entry name" value="CHLOROPHYLL SYNTHASE"/>
    <property type="match status" value="1"/>
</dbReference>
<dbReference type="InterPro" id="IPR050475">
    <property type="entry name" value="Prenyltransferase_related"/>
</dbReference>
<feature type="transmembrane region" description="Helical" evidence="6">
    <location>
        <begin position="253"/>
        <end position="271"/>
    </location>
</feature>
<dbReference type="Pfam" id="PF01040">
    <property type="entry name" value="UbiA"/>
    <property type="match status" value="1"/>
</dbReference>
<dbReference type="GO" id="GO:0016020">
    <property type="term" value="C:membrane"/>
    <property type="evidence" value="ECO:0007669"/>
    <property type="project" value="UniProtKB-SubCell"/>
</dbReference>
<feature type="transmembrane region" description="Helical" evidence="6">
    <location>
        <begin position="41"/>
        <end position="60"/>
    </location>
</feature>
<feature type="transmembrane region" description="Helical" evidence="6">
    <location>
        <begin position="228"/>
        <end position="247"/>
    </location>
</feature>
<dbReference type="Gene3D" id="1.20.120.1780">
    <property type="entry name" value="UbiA prenyltransferase"/>
    <property type="match status" value="1"/>
</dbReference>
<feature type="transmembrane region" description="Helical" evidence="6">
    <location>
        <begin position="81"/>
        <end position="106"/>
    </location>
</feature>
<organism evidence="7 8">
    <name type="scientific">Dyadobacter frigoris</name>
    <dbReference type="NCBI Taxonomy" id="2576211"/>
    <lineage>
        <taxon>Bacteria</taxon>
        <taxon>Pseudomonadati</taxon>
        <taxon>Bacteroidota</taxon>
        <taxon>Cytophagia</taxon>
        <taxon>Cytophagales</taxon>
        <taxon>Spirosomataceae</taxon>
        <taxon>Dyadobacter</taxon>
    </lineage>
</organism>
<keyword evidence="4 6" id="KW-1133">Transmembrane helix</keyword>
<dbReference type="RefSeq" id="WP_137342253.1">
    <property type="nucleotide sequence ID" value="NZ_SZVO01000011.1"/>
</dbReference>
<dbReference type="OrthoDB" id="9811562at2"/>
<dbReference type="CDD" id="cd13961">
    <property type="entry name" value="PT_UbiA_DGGGPS"/>
    <property type="match status" value="1"/>
</dbReference>
<keyword evidence="2" id="KW-1003">Cell membrane</keyword>
<protein>
    <submittedName>
        <fullName evidence="7">Ubiquinone biosynthesis protein UbiA</fullName>
    </submittedName>
</protein>
<keyword evidence="3 6" id="KW-0812">Transmembrane</keyword>
<keyword evidence="7" id="KW-0830">Ubiquinone</keyword>
<feature type="transmembrane region" description="Helical" evidence="6">
    <location>
        <begin position="171"/>
        <end position="192"/>
    </location>
</feature>
<accession>A0A4U6CXR6</accession>
<feature type="transmembrane region" description="Helical" evidence="6">
    <location>
        <begin position="137"/>
        <end position="159"/>
    </location>
</feature>
<dbReference type="AlphaFoldDB" id="A0A4U6CXR6"/>
<evidence type="ECO:0000256" key="5">
    <source>
        <dbReference type="ARBA" id="ARBA00023136"/>
    </source>
</evidence>
<dbReference type="InterPro" id="IPR044878">
    <property type="entry name" value="UbiA_sf"/>
</dbReference>
<evidence type="ECO:0000256" key="3">
    <source>
        <dbReference type="ARBA" id="ARBA00022692"/>
    </source>
</evidence>